<reference evidence="1 2" key="1">
    <citation type="journal article" date="2011" name="PLoS ONE">
        <title>The complete genome sequence of Thermoproteus tenax: a physiologically versatile member of the Crenarchaeota.</title>
        <authorList>
            <person name="Siebers B."/>
            <person name="Zaparty M."/>
            <person name="Raddatz G."/>
            <person name="Tjaden B."/>
            <person name="Albers S.V."/>
            <person name="Bell S.D."/>
            <person name="Blombach F."/>
            <person name="Kletzin A."/>
            <person name="Kyrpides N."/>
            <person name="Lanz C."/>
            <person name="Plagens A."/>
            <person name="Rampp M."/>
            <person name="Rosinus A."/>
            <person name="von Jan M."/>
            <person name="Makarova K.S."/>
            <person name="Klenk H.P."/>
            <person name="Schuster S.C."/>
            <person name="Hensel R."/>
        </authorList>
    </citation>
    <scope>NUCLEOTIDE SEQUENCE [LARGE SCALE GENOMIC DNA]</scope>
    <source>
        <strain evidence="2">ATCC 35583 / DSM 2078 / JCM 9277 / NBRC 100435 / Kra 1</strain>
    </source>
</reference>
<dbReference type="STRING" id="768679.TTX_0509"/>
<dbReference type="InterPro" id="IPR050228">
    <property type="entry name" value="Carboxylesterase_BioH"/>
</dbReference>
<keyword evidence="1" id="KW-0378">Hydrolase</keyword>
<dbReference type="eggNOG" id="arCOG05706">
    <property type="taxonomic scope" value="Archaea"/>
</dbReference>
<gene>
    <name evidence="1" type="ordered locus">TTX_0509</name>
</gene>
<evidence type="ECO:0000313" key="1">
    <source>
        <dbReference type="EMBL" id="CCC81175.1"/>
    </source>
</evidence>
<dbReference type="AlphaFoldDB" id="G4RNN1"/>
<dbReference type="HOGENOM" id="CLU_1375587_0_0_2"/>
<dbReference type="OrthoDB" id="111592at2157"/>
<proteinExistence type="predicted"/>
<dbReference type="GeneID" id="11263510"/>
<sequence length="198" mass="21547">MRAVVFHGRGSSPDKVDWLISPLEKFGLSVSAPQIKDVADAYEAGASLLPLEVAAGHSMGGTAALLLAARNPGKVKCVISVAGPVDRRLQLQWLESRGDKFSKRLANELASLGHVLDETSPSRYIGPGMPPVLYIRGERDEIVPRSHVDILVGLADKFNFYVDVVEIAGMGHTPKSDDEKEKIARVITNFLEKHLRTP</sequence>
<evidence type="ECO:0000313" key="2">
    <source>
        <dbReference type="Proteomes" id="UP000002654"/>
    </source>
</evidence>
<keyword evidence="1" id="KW-0645">Protease</keyword>
<dbReference type="RefSeq" id="WP_014126432.1">
    <property type="nucleotide sequence ID" value="NC_016070.1"/>
</dbReference>
<dbReference type="PATRIC" id="fig|768679.9.peg.524"/>
<dbReference type="PANTHER" id="PTHR43194:SF2">
    <property type="entry name" value="PEROXISOMAL MEMBRANE PROTEIN LPX1"/>
    <property type="match status" value="1"/>
</dbReference>
<dbReference type="Proteomes" id="UP000002654">
    <property type="component" value="Chromosome"/>
</dbReference>
<dbReference type="InterPro" id="IPR000801">
    <property type="entry name" value="Esterase-like"/>
</dbReference>
<accession>G4RNN1</accession>
<dbReference type="PaxDb" id="768679-TTX_0509"/>
<keyword evidence="1" id="KW-0031">Aminopeptidase</keyword>
<dbReference type="Pfam" id="PF00756">
    <property type="entry name" value="Esterase"/>
    <property type="match status" value="1"/>
</dbReference>
<keyword evidence="2" id="KW-1185">Reference proteome</keyword>
<dbReference type="InterPro" id="IPR029058">
    <property type="entry name" value="AB_hydrolase_fold"/>
</dbReference>
<dbReference type="PANTHER" id="PTHR43194">
    <property type="entry name" value="HYDROLASE ALPHA/BETA FOLD FAMILY"/>
    <property type="match status" value="1"/>
</dbReference>
<dbReference type="GO" id="GO:0004177">
    <property type="term" value="F:aminopeptidase activity"/>
    <property type="evidence" value="ECO:0007669"/>
    <property type="project" value="UniProtKB-KW"/>
</dbReference>
<dbReference type="Gene3D" id="3.40.50.1820">
    <property type="entry name" value="alpha/beta hydrolase"/>
    <property type="match status" value="1"/>
</dbReference>
<organism evidence="1 2">
    <name type="scientific">Thermoproteus tenax (strain ATCC 35583 / DSM 2078 / JCM 9277 / NBRC 100435 / Kra 1)</name>
    <dbReference type="NCBI Taxonomy" id="768679"/>
    <lineage>
        <taxon>Archaea</taxon>
        <taxon>Thermoproteota</taxon>
        <taxon>Thermoprotei</taxon>
        <taxon>Thermoproteales</taxon>
        <taxon>Thermoproteaceae</taxon>
        <taxon>Thermoproteus</taxon>
    </lineage>
</organism>
<dbReference type="KEGG" id="ttn:TTX_0509"/>
<dbReference type="EMBL" id="FN869859">
    <property type="protein sequence ID" value="CCC81175.1"/>
    <property type="molecule type" value="Genomic_DNA"/>
</dbReference>
<dbReference type="SUPFAM" id="SSF53474">
    <property type="entry name" value="alpha/beta-Hydrolases"/>
    <property type="match status" value="1"/>
</dbReference>
<name>G4RNN1_THETK</name>
<protein>
    <submittedName>
        <fullName evidence="1">Dipeptidyl aminopeptidases/acylaminoacyl-peptidases</fullName>
    </submittedName>
</protein>